<sequence length="147" mass="16103">MQEFRGAGPRRIGQYEVLRPLGAGGTASVLVDPQCGGGPREVVYVTVDLDRDPPSVKGKRADDTPVNLNALKLSVDPHQSVTFEITALGKTCDCTWTAELGYVDQGQTHTLTVDDRGKPFRIAQGGTSYLRYSRLQGNRWIDAELRN</sequence>
<accession>A0ABP4DSZ4</accession>
<gene>
    <name evidence="1" type="ORF">GCM10009663_03790</name>
</gene>
<reference evidence="2" key="1">
    <citation type="journal article" date="2019" name="Int. J. Syst. Evol. Microbiol.">
        <title>The Global Catalogue of Microorganisms (GCM) 10K type strain sequencing project: providing services to taxonomists for standard genome sequencing and annotation.</title>
        <authorList>
            <consortium name="The Broad Institute Genomics Platform"/>
            <consortium name="The Broad Institute Genome Sequencing Center for Infectious Disease"/>
            <person name="Wu L."/>
            <person name="Ma J."/>
        </authorList>
    </citation>
    <scope>NUCLEOTIDE SEQUENCE [LARGE SCALE GENOMIC DNA]</scope>
    <source>
        <strain evidence="2">JCM 13002</strain>
    </source>
</reference>
<protein>
    <submittedName>
        <fullName evidence="1">Uncharacterized protein</fullName>
    </submittedName>
</protein>
<dbReference type="EMBL" id="BAAALD010000002">
    <property type="protein sequence ID" value="GAA1069838.1"/>
    <property type="molecule type" value="Genomic_DNA"/>
</dbReference>
<evidence type="ECO:0000313" key="1">
    <source>
        <dbReference type="EMBL" id="GAA1069838.1"/>
    </source>
</evidence>
<dbReference type="Proteomes" id="UP001499987">
    <property type="component" value="Unassembled WGS sequence"/>
</dbReference>
<dbReference type="RefSeq" id="WP_344621660.1">
    <property type="nucleotide sequence ID" value="NZ_BAAALD010000002.1"/>
</dbReference>
<name>A0ABP4DSZ4_9ACTN</name>
<keyword evidence="2" id="KW-1185">Reference proteome</keyword>
<evidence type="ECO:0000313" key="2">
    <source>
        <dbReference type="Proteomes" id="UP001499987"/>
    </source>
</evidence>
<organism evidence="1 2">
    <name type="scientific">Kitasatospora arboriphila</name>
    <dbReference type="NCBI Taxonomy" id="258052"/>
    <lineage>
        <taxon>Bacteria</taxon>
        <taxon>Bacillati</taxon>
        <taxon>Actinomycetota</taxon>
        <taxon>Actinomycetes</taxon>
        <taxon>Kitasatosporales</taxon>
        <taxon>Streptomycetaceae</taxon>
        <taxon>Kitasatospora</taxon>
    </lineage>
</organism>
<proteinExistence type="predicted"/>
<comment type="caution">
    <text evidence="1">The sequence shown here is derived from an EMBL/GenBank/DDBJ whole genome shotgun (WGS) entry which is preliminary data.</text>
</comment>